<keyword evidence="2" id="KW-0805">Transcription regulation</keyword>
<evidence type="ECO:0000313" key="9">
    <source>
        <dbReference type="Proteomes" id="UP000037088"/>
    </source>
</evidence>
<accession>A0A0L7T155</accession>
<keyword evidence="9" id="KW-1185">Reference proteome</keyword>
<dbReference type="AlphaFoldDB" id="A0A0L7T155"/>
<dbReference type="Pfam" id="PF03466">
    <property type="entry name" value="LysR_substrate"/>
    <property type="match status" value="1"/>
</dbReference>
<comment type="similarity">
    <text evidence="1">Belongs to the LysR transcriptional regulatory family.</text>
</comment>
<dbReference type="PROSITE" id="PS50931">
    <property type="entry name" value="HTH_LYSR"/>
    <property type="match status" value="1"/>
</dbReference>
<dbReference type="OrthoDB" id="9786526at2"/>
<evidence type="ECO:0000313" key="8">
    <source>
        <dbReference type="Proteomes" id="UP000036851"/>
    </source>
</evidence>
<reference evidence="8 9" key="1">
    <citation type="journal article" date="2015" name="Int. J. Syst. Evol. Microbiol.">
        <title>Erwinia iniecta sp. nov., isolated from Russian wheat aphids (Diuraphis noxia).</title>
        <authorList>
            <person name="Campillo T."/>
            <person name="Luna E."/>
            <person name="Portier P."/>
            <person name="Fischer-Le Saux M."/>
            <person name="Lapitan N."/>
            <person name="Tisserat N.A."/>
            <person name="Leach J.E."/>
        </authorList>
    </citation>
    <scope>NUCLEOTIDE SEQUENCE [LARGE SCALE GENOMIC DNA]</scope>
    <source>
        <strain evidence="6 9">B120</strain>
        <strain evidence="7 8">B149</strain>
    </source>
</reference>
<name>A0A0L7T155_9GAMM</name>
<dbReference type="SUPFAM" id="SSF53850">
    <property type="entry name" value="Periplasmic binding protein-like II"/>
    <property type="match status" value="1"/>
</dbReference>
<dbReference type="GO" id="GO:0006351">
    <property type="term" value="P:DNA-templated transcription"/>
    <property type="evidence" value="ECO:0007669"/>
    <property type="project" value="TreeGrafter"/>
</dbReference>
<dbReference type="PATRIC" id="fig|1560201.3.peg.2883"/>
<dbReference type="Proteomes" id="UP000037088">
    <property type="component" value="Unassembled WGS sequence"/>
</dbReference>
<dbReference type="RefSeq" id="WP_052899992.1">
    <property type="nucleotide sequence ID" value="NZ_JRXE01000018.1"/>
</dbReference>
<evidence type="ECO:0000259" key="5">
    <source>
        <dbReference type="PROSITE" id="PS50931"/>
    </source>
</evidence>
<dbReference type="InterPro" id="IPR036388">
    <property type="entry name" value="WH-like_DNA-bd_sf"/>
</dbReference>
<dbReference type="InterPro" id="IPR005119">
    <property type="entry name" value="LysR_subst-bd"/>
</dbReference>
<dbReference type="CDD" id="cd08422">
    <property type="entry name" value="PBP2_CrgA_like"/>
    <property type="match status" value="1"/>
</dbReference>
<evidence type="ECO:0000313" key="7">
    <source>
        <dbReference type="EMBL" id="KOC92974.1"/>
    </source>
</evidence>
<evidence type="ECO:0000256" key="3">
    <source>
        <dbReference type="ARBA" id="ARBA00023125"/>
    </source>
</evidence>
<dbReference type="FunFam" id="3.40.190.290:FF:000001">
    <property type="entry name" value="Transcriptional regulator, LysR family"/>
    <property type="match status" value="1"/>
</dbReference>
<sequence>MDRLIASQVFVTIVERNSLTAAAEALSMSRGMVTRYLAQMEQWAGARLLHRTTRRLSLTDVGERTLLRCRALLELTEQIENDSLHHRSELSGLLRLSCSLSLAHSTMAAAVMAFQQRHPQVRIDMHISNQQVNLVEERIDLALRITNELLPGVIARPLGICDSVLCATPDYLAQHGQPQSPQALTDHNCLTYTWFGKSLWRITHDNALTEVAVSGNLSANDSFFLLAATQASGGISMQPYYSVAELLASGELQEVLPGSRLEPLQIYGVYSSRRQLHPALRALLDFLVEWFARSPQLQPRSRE</sequence>
<evidence type="ECO:0000313" key="6">
    <source>
        <dbReference type="EMBL" id="KOC89132.1"/>
    </source>
</evidence>
<gene>
    <name evidence="6" type="ORF">NG42_13535</name>
    <name evidence="7" type="ORF">NG43_12375</name>
</gene>
<dbReference type="Gene3D" id="1.10.10.10">
    <property type="entry name" value="Winged helix-like DNA-binding domain superfamily/Winged helix DNA-binding domain"/>
    <property type="match status" value="1"/>
</dbReference>
<comment type="caution">
    <text evidence="6">The sequence shown here is derived from an EMBL/GenBank/DDBJ whole genome shotgun (WGS) entry which is preliminary data.</text>
</comment>
<dbReference type="Gene3D" id="3.40.190.290">
    <property type="match status" value="1"/>
</dbReference>
<dbReference type="EMBL" id="JRXF01000018">
    <property type="protein sequence ID" value="KOC92974.1"/>
    <property type="molecule type" value="Genomic_DNA"/>
</dbReference>
<evidence type="ECO:0000256" key="4">
    <source>
        <dbReference type="ARBA" id="ARBA00023163"/>
    </source>
</evidence>
<dbReference type="GO" id="GO:0003700">
    <property type="term" value="F:DNA-binding transcription factor activity"/>
    <property type="evidence" value="ECO:0007669"/>
    <property type="project" value="InterPro"/>
</dbReference>
<evidence type="ECO:0000256" key="1">
    <source>
        <dbReference type="ARBA" id="ARBA00009437"/>
    </source>
</evidence>
<keyword evidence="4" id="KW-0804">Transcription</keyword>
<dbReference type="GO" id="GO:0043565">
    <property type="term" value="F:sequence-specific DNA binding"/>
    <property type="evidence" value="ECO:0007669"/>
    <property type="project" value="TreeGrafter"/>
</dbReference>
<dbReference type="PANTHER" id="PTHR30537:SF35">
    <property type="entry name" value="TRANSCRIPTIONAL REGULATORY PROTEIN"/>
    <property type="match status" value="1"/>
</dbReference>
<feature type="domain" description="HTH lysR-type" evidence="5">
    <location>
        <begin position="1"/>
        <end position="59"/>
    </location>
</feature>
<dbReference type="Pfam" id="PF00126">
    <property type="entry name" value="HTH_1"/>
    <property type="match status" value="1"/>
</dbReference>
<keyword evidence="3" id="KW-0238">DNA-binding</keyword>
<organism evidence="6 9">
    <name type="scientific">Winslowiella iniecta</name>
    <dbReference type="NCBI Taxonomy" id="1560201"/>
    <lineage>
        <taxon>Bacteria</taxon>
        <taxon>Pseudomonadati</taxon>
        <taxon>Pseudomonadota</taxon>
        <taxon>Gammaproteobacteria</taxon>
        <taxon>Enterobacterales</taxon>
        <taxon>Erwiniaceae</taxon>
        <taxon>Winslowiella</taxon>
    </lineage>
</organism>
<dbReference type="PANTHER" id="PTHR30537">
    <property type="entry name" value="HTH-TYPE TRANSCRIPTIONAL REGULATOR"/>
    <property type="match status" value="1"/>
</dbReference>
<dbReference type="InterPro" id="IPR058163">
    <property type="entry name" value="LysR-type_TF_proteobact-type"/>
</dbReference>
<dbReference type="InterPro" id="IPR000847">
    <property type="entry name" value="LysR_HTH_N"/>
</dbReference>
<protein>
    <submittedName>
        <fullName evidence="6">LysR family transcriptional regulator</fullName>
    </submittedName>
</protein>
<evidence type="ECO:0000256" key="2">
    <source>
        <dbReference type="ARBA" id="ARBA00023015"/>
    </source>
</evidence>
<proteinExistence type="inferred from homology"/>
<dbReference type="InterPro" id="IPR036390">
    <property type="entry name" value="WH_DNA-bd_sf"/>
</dbReference>
<dbReference type="Proteomes" id="UP000036851">
    <property type="component" value="Unassembled WGS sequence"/>
</dbReference>
<dbReference type="SUPFAM" id="SSF46785">
    <property type="entry name" value="Winged helix' DNA-binding domain"/>
    <property type="match status" value="1"/>
</dbReference>
<dbReference type="STRING" id="1560201.NG42_13535"/>
<dbReference type="EMBL" id="JRXE01000018">
    <property type="protein sequence ID" value="KOC89132.1"/>
    <property type="molecule type" value="Genomic_DNA"/>
</dbReference>